<dbReference type="InterPro" id="IPR006710">
    <property type="entry name" value="Glyco_hydro_43"/>
</dbReference>
<comment type="caution">
    <text evidence="11">The sequence shown here is derived from an EMBL/GenBank/DDBJ whole genome shotgun (WGS) entry which is preliminary data.</text>
</comment>
<keyword evidence="12" id="KW-1185">Reference proteome</keyword>
<feature type="site" description="Important for catalytic activity, responsible for pKa modulation of the active site Glu and correct orientation of both the proton donor and substrate" evidence="9">
    <location>
        <position position="151"/>
    </location>
</feature>
<comment type="similarity">
    <text evidence="3 7">Belongs to the glycosyl hydrolase 43 family.</text>
</comment>
<feature type="chain" id="PRO_5044212303" description="Arabinan endo-1,5-alpha-L-arabinosidase" evidence="10">
    <location>
        <begin position="21"/>
        <end position="323"/>
    </location>
</feature>
<dbReference type="AlphaFoldDB" id="A0AB34KF09"/>
<dbReference type="EMBL" id="JAAQHG020000036">
    <property type="protein sequence ID" value="KAL1583335.1"/>
    <property type="molecule type" value="Genomic_DNA"/>
</dbReference>
<gene>
    <name evidence="11" type="ORF">WHR41_08022</name>
</gene>
<evidence type="ECO:0000256" key="1">
    <source>
        <dbReference type="ARBA" id="ARBA00000375"/>
    </source>
</evidence>
<evidence type="ECO:0000313" key="12">
    <source>
        <dbReference type="Proteomes" id="UP000803884"/>
    </source>
</evidence>
<dbReference type="Pfam" id="PF04616">
    <property type="entry name" value="Glyco_hydro_43"/>
    <property type="match status" value="1"/>
</dbReference>
<dbReference type="GO" id="GO:0005975">
    <property type="term" value="P:carbohydrate metabolic process"/>
    <property type="evidence" value="ECO:0007669"/>
    <property type="project" value="InterPro"/>
</dbReference>
<evidence type="ECO:0000256" key="7">
    <source>
        <dbReference type="PIRNR" id="PIRNR026534"/>
    </source>
</evidence>
<evidence type="ECO:0000256" key="3">
    <source>
        <dbReference type="ARBA" id="ARBA00009865"/>
    </source>
</evidence>
<protein>
    <recommendedName>
        <fullName evidence="4 7">Arabinan endo-1,5-alpha-L-arabinosidase</fullName>
        <ecNumber evidence="4 7">3.2.1.99</ecNumber>
    </recommendedName>
</protein>
<comment type="pathway">
    <text evidence="2 7">Glycan metabolism; L-arabinan degradation.</text>
</comment>
<keyword evidence="6 7" id="KW-0326">Glycosidase</keyword>
<dbReference type="RefSeq" id="XP_069226442.1">
    <property type="nucleotide sequence ID" value="XM_069376626.1"/>
</dbReference>
<dbReference type="InterPro" id="IPR016840">
    <property type="entry name" value="Glyco_hydro_43_endo_a_Ara-ase"/>
</dbReference>
<dbReference type="GO" id="GO:0046558">
    <property type="term" value="F:arabinan endo-1,5-alpha-L-arabinosidase activity"/>
    <property type="evidence" value="ECO:0007669"/>
    <property type="project" value="UniProtKB-EC"/>
</dbReference>
<dbReference type="Gene3D" id="2.115.10.20">
    <property type="entry name" value="Glycosyl hydrolase domain, family 43"/>
    <property type="match status" value="1"/>
</dbReference>
<dbReference type="Proteomes" id="UP000803884">
    <property type="component" value="Unassembled WGS sequence"/>
</dbReference>
<proteinExistence type="inferred from homology"/>
<reference evidence="11 12" key="1">
    <citation type="journal article" date="2020" name="Microbiol. Resour. Announc.">
        <title>Draft Genome Sequence of a Cladosporium Species Isolated from the Mesophotic Ascidian Didemnum maculosum.</title>
        <authorList>
            <person name="Gioti A."/>
            <person name="Siaperas R."/>
            <person name="Nikolaivits E."/>
            <person name="Le Goff G."/>
            <person name="Ouazzani J."/>
            <person name="Kotoulas G."/>
            <person name="Topakas E."/>
        </authorList>
    </citation>
    <scope>NUCLEOTIDE SEQUENCE [LARGE SCALE GENOMIC DNA]</scope>
    <source>
        <strain evidence="11 12">TM138-S3</strain>
    </source>
</reference>
<dbReference type="PANTHER" id="PTHR43301">
    <property type="entry name" value="ARABINAN ENDO-1,5-ALPHA-L-ARABINOSIDASE"/>
    <property type="match status" value="1"/>
</dbReference>
<evidence type="ECO:0000256" key="9">
    <source>
        <dbReference type="PIRSR" id="PIRSR606710-2"/>
    </source>
</evidence>
<organism evidence="11 12">
    <name type="scientific">Cladosporium halotolerans</name>
    <dbReference type="NCBI Taxonomy" id="1052096"/>
    <lineage>
        <taxon>Eukaryota</taxon>
        <taxon>Fungi</taxon>
        <taxon>Dikarya</taxon>
        <taxon>Ascomycota</taxon>
        <taxon>Pezizomycotina</taxon>
        <taxon>Dothideomycetes</taxon>
        <taxon>Dothideomycetidae</taxon>
        <taxon>Cladosporiales</taxon>
        <taxon>Cladosporiaceae</taxon>
        <taxon>Cladosporium</taxon>
    </lineage>
</organism>
<comment type="catalytic activity">
    <reaction evidence="1 7">
        <text>Endohydrolysis of (1-&gt;5)-alpha-arabinofuranosidic linkages in (1-&gt;5)-arabinans.</text>
        <dbReference type="EC" id="3.2.1.99"/>
    </reaction>
</comment>
<evidence type="ECO:0000256" key="5">
    <source>
        <dbReference type="ARBA" id="ARBA00022801"/>
    </source>
</evidence>
<evidence type="ECO:0000256" key="4">
    <source>
        <dbReference type="ARBA" id="ARBA00012586"/>
    </source>
</evidence>
<dbReference type="EC" id="3.2.1.99" evidence="4 7"/>
<keyword evidence="10" id="KW-0732">Signal</keyword>
<dbReference type="InterPro" id="IPR050727">
    <property type="entry name" value="GH43_arabinanases"/>
</dbReference>
<dbReference type="GeneID" id="96009464"/>
<evidence type="ECO:0000256" key="2">
    <source>
        <dbReference type="ARBA" id="ARBA00004834"/>
    </source>
</evidence>
<feature type="signal peptide" evidence="10">
    <location>
        <begin position="1"/>
        <end position="20"/>
    </location>
</feature>
<dbReference type="InterPro" id="IPR023296">
    <property type="entry name" value="Glyco_hydro_beta-prop_sf"/>
</dbReference>
<dbReference type="PANTHER" id="PTHR43301:SF3">
    <property type="entry name" value="ARABINAN ENDO-1,5-ALPHA-L-ARABINOSIDASE A-RELATED"/>
    <property type="match status" value="1"/>
</dbReference>
<evidence type="ECO:0000256" key="6">
    <source>
        <dbReference type="ARBA" id="ARBA00023295"/>
    </source>
</evidence>
<dbReference type="PIRSF" id="PIRSF026534">
    <property type="entry name" value="Endo_alpha-L-arabinosidase"/>
    <property type="match status" value="1"/>
</dbReference>
<dbReference type="SUPFAM" id="SSF75005">
    <property type="entry name" value="Arabinanase/levansucrase/invertase"/>
    <property type="match status" value="1"/>
</dbReference>
<evidence type="ECO:0000256" key="10">
    <source>
        <dbReference type="SAM" id="SignalP"/>
    </source>
</evidence>
<dbReference type="CDD" id="cd18831">
    <property type="entry name" value="GH43_AnAbnA-like"/>
    <property type="match status" value="1"/>
</dbReference>
<evidence type="ECO:0000256" key="8">
    <source>
        <dbReference type="PIRSR" id="PIRSR606710-1"/>
    </source>
</evidence>
<accession>A0AB34KF09</accession>
<name>A0AB34KF09_9PEZI</name>
<evidence type="ECO:0000313" key="11">
    <source>
        <dbReference type="EMBL" id="KAL1583335.1"/>
    </source>
</evidence>
<sequence>MHLFNSLSLSLAATASLASAYANPGPCSGVCVNAHDPAVIRRQSDGTYFRFSTGGKIAIHTAPSLSGPWTYKCAMLPGGSSINLKGNQDLWAPDVAQVGNEYYVYYTVSSFGVQDSAIGVATSATMDCGSFVDRGSTGVESRAGSPYNAIDGNLLQDGGKNYFAFGSFWTDLYNVDMGSPPLRKTGSDRQLAFQPAGTHAEEAPFMVKNGNFYYLFYSAGKCCGYDTSRPAPNEEYKIKICRSSSPTGGFVDAQGVSCTNGGGTVVLESHGNVYGPGGQGVYNDPVNGWVLYYHYVNTDIGFGDGQKQFGWNKISWNNGWPTV</sequence>
<keyword evidence="5 7" id="KW-0378">Hydrolase</keyword>
<feature type="active site" description="Proton donor" evidence="8">
    <location>
        <position position="202"/>
    </location>
</feature>
<feature type="active site" description="Proton acceptor" evidence="8">
    <location>
        <position position="36"/>
    </location>
</feature>